<keyword evidence="3" id="KW-1185">Reference proteome</keyword>
<gene>
    <name evidence="2" type="ORF">KCU98_g19726</name>
</gene>
<feature type="region of interest" description="Disordered" evidence="1">
    <location>
        <begin position="1"/>
        <end position="22"/>
    </location>
</feature>
<feature type="non-terminal residue" evidence="2">
    <location>
        <position position="71"/>
    </location>
</feature>
<dbReference type="Proteomes" id="UP000729357">
    <property type="component" value="Unassembled WGS sequence"/>
</dbReference>
<organism evidence="2 3">
    <name type="scientific">Aureobasidium melanogenum</name>
    <name type="common">Aureobasidium pullulans var. melanogenum</name>
    <dbReference type="NCBI Taxonomy" id="46634"/>
    <lineage>
        <taxon>Eukaryota</taxon>
        <taxon>Fungi</taxon>
        <taxon>Dikarya</taxon>
        <taxon>Ascomycota</taxon>
        <taxon>Pezizomycotina</taxon>
        <taxon>Dothideomycetes</taxon>
        <taxon>Dothideomycetidae</taxon>
        <taxon>Dothideales</taxon>
        <taxon>Saccotheciaceae</taxon>
        <taxon>Aureobasidium</taxon>
    </lineage>
</organism>
<dbReference type="AlphaFoldDB" id="A0A9P8F428"/>
<dbReference type="EMBL" id="JAHFXS010005878">
    <property type="protein sequence ID" value="KAG9937604.1"/>
    <property type="molecule type" value="Genomic_DNA"/>
</dbReference>
<evidence type="ECO:0000256" key="1">
    <source>
        <dbReference type="SAM" id="MobiDB-lite"/>
    </source>
</evidence>
<protein>
    <submittedName>
        <fullName evidence="2">Uncharacterized protein</fullName>
    </submittedName>
</protein>
<evidence type="ECO:0000313" key="3">
    <source>
        <dbReference type="Proteomes" id="UP000729357"/>
    </source>
</evidence>
<reference evidence="2" key="2">
    <citation type="submission" date="2021-08" db="EMBL/GenBank/DDBJ databases">
        <authorList>
            <person name="Gostincar C."/>
            <person name="Sun X."/>
            <person name="Song Z."/>
            <person name="Gunde-Cimerman N."/>
        </authorList>
    </citation>
    <scope>NUCLEOTIDE SEQUENCE</scope>
    <source>
        <strain evidence="2">EXF-9298</strain>
    </source>
</reference>
<reference evidence="2" key="1">
    <citation type="journal article" date="2021" name="J Fungi (Basel)">
        <title>Virulence traits and population genomics of the black yeast Aureobasidium melanogenum.</title>
        <authorList>
            <person name="Cernosa A."/>
            <person name="Sun X."/>
            <person name="Gostincar C."/>
            <person name="Fang C."/>
            <person name="Gunde-Cimerman N."/>
            <person name="Song Z."/>
        </authorList>
    </citation>
    <scope>NUCLEOTIDE SEQUENCE</scope>
    <source>
        <strain evidence="2">EXF-9298</strain>
    </source>
</reference>
<sequence>MAASESHQIGRRHATMTNHNPSLLGQDIHGVLVAEPDKAIRPKHLFDLPVEILNAILREACRFTTASAHID</sequence>
<name>A0A9P8F428_AURME</name>
<accession>A0A9P8F428</accession>
<proteinExistence type="predicted"/>
<comment type="caution">
    <text evidence="2">The sequence shown here is derived from an EMBL/GenBank/DDBJ whole genome shotgun (WGS) entry which is preliminary data.</text>
</comment>
<evidence type="ECO:0000313" key="2">
    <source>
        <dbReference type="EMBL" id="KAG9937604.1"/>
    </source>
</evidence>